<dbReference type="Gene3D" id="2.40.50.140">
    <property type="entry name" value="Nucleic acid-binding proteins"/>
    <property type="match status" value="1"/>
</dbReference>
<proteinExistence type="predicted"/>
<keyword evidence="1" id="KW-0812">Transmembrane</keyword>
<keyword evidence="1" id="KW-0472">Membrane</keyword>
<dbReference type="InterPro" id="IPR012340">
    <property type="entry name" value="NA-bd_OB-fold"/>
</dbReference>
<name>A0A859FH09_9BACI</name>
<sequence length="176" mass="18903">MEIAGIPITTIYLTLLVVGVALTILYIFVGEVLEGILDIGDGAINPVTAIGFVTLLGGAGYILELVLPISSGLVLGLAFILSSILIVLVNYFIILPVKRSEKNMSFSIRDLIGRVGEVYTSVPAHGYGEVIIRRTHGTISKPAKSFDDVPLPEGTKVLIVDIDEEGVFLVSEYEEE</sequence>
<keyword evidence="1" id="KW-1133">Transmembrane helix</keyword>
<dbReference type="InterPro" id="IPR058653">
    <property type="entry name" value="NfeD2_TM"/>
</dbReference>
<dbReference type="Proteomes" id="UP000318138">
    <property type="component" value="Chromosome"/>
</dbReference>
<gene>
    <name evidence="3" type="ORF">FLK61_37925</name>
</gene>
<organism evidence="3 4">
    <name type="scientific">Paenalkalicoccus suaedae</name>
    <dbReference type="NCBI Taxonomy" id="2592382"/>
    <lineage>
        <taxon>Bacteria</taxon>
        <taxon>Bacillati</taxon>
        <taxon>Bacillota</taxon>
        <taxon>Bacilli</taxon>
        <taxon>Bacillales</taxon>
        <taxon>Bacillaceae</taxon>
        <taxon>Paenalkalicoccus</taxon>
    </lineage>
</organism>
<feature type="transmembrane region" description="Helical" evidence="1">
    <location>
        <begin position="42"/>
        <end position="63"/>
    </location>
</feature>
<evidence type="ECO:0000256" key="1">
    <source>
        <dbReference type="SAM" id="Phobius"/>
    </source>
</evidence>
<evidence type="ECO:0000313" key="4">
    <source>
        <dbReference type="Proteomes" id="UP000318138"/>
    </source>
</evidence>
<dbReference type="AlphaFoldDB" id="A0A859FH09"/>
<feature type="domain" description="Membrane protein NfeD2 N-terminal transmembrane" evidence="2">
    <location>
        <begin position="1"/>
        <end position="102"/>
    </location>
</feature>
<feature type="transmembrane region" description="Helical" evidence="1">
    <location>
        <begin position="6"/>
        <end position="30"/>
    </location>
</feature>
<evidence type="ECO:0000259" key="2">
    <source>
        <dbReference type="Pfam" id="PF25842"/>
    </source>
</evidence>
<feature type="transmembrane region" description="Helical" evidence="1">
    <location>
        <begin position="69"/>
        <end position="94"/>
    </location>
</feature>
<dbReference type="EMBL" id="CP041372">
    <property type="protein sequence ID" value="QKS72409.1"/>
    <property type="molecule type" value="Genomic_DNA"/>
</dbReference>
<dbReference type="RefSeq" id="WP_176010387.1">
    <property type="nucleotide sequence ID" value="NZ_CP041372.2"/>
</dbReference>
<reference evidence="4" key="1">
    <citation type="submission" date="2019-07" db="EMBL/GenBank/DDBJ databases">
        <title>Bacillus alkalisoli sp. nov. isolated from saline soil.</title>
        <authorList>
            <person name="Sun J.-Q."/>
            <person name="Xu L."/>
        </authorList>
    </citation>
    <scope>NUCLEOTIDE SEQUENCE [LARGE SCALE GENOMIC DNA]</scope>
    <source>
        <strain evidence="4">M4U3P1</strain>
    </source>
</reference>
<dbReference type="KEGG" id="psua:FLK61_37925"/>
<dbReference type="Pfam" id="PF25842">
    <property type="entry name" value="NfeD_TM"/>
    <property type="match status" value="1"/>
</dbReference>
<keyword evidence="4" id="KW-1185">Reference proteome</keyword>
<accession>A0A859FH09</accession>
<protein>
    <recommendedName>
        <fullName evidence="2">Membrane protein NfeD2 N-terminal transmembrane domain-containing protein</fullName>
    </recommendedName>
</protein>
<evidence type="ECO:0000313" key="3">
    <source>
        <dbReference type="EMBL" id="QKS72409.1"/>
    </source>
</evidence>